<dbReference type="Gene3D" id="2.20.70.10">
    <property type="match status" value="1"/>
</dbReference>
<evidence type="ECO:0000256" key="1">
    <source>
        <dbReference type="SAM" id="MobiDB-lite"/>
    </source>
</evidence>
<feature type="domain" description="WW" evidence="2">
    <location>
        <begin position="1"/>
        <end position="33"/>
    </location>
</feature>
<dbReference type="Pfam" id="PF00397">
    <property type="entry name" value="WW"/>
    <property type="match status" value="1"/>
</dbReference>
<name>A0A448ZAA2_9STRA</name>
<keyword evidence="4" id="KW-1185">Reference proteome</keyword>
<reference evidence="3 4" key="1">
    <citation type="submission" date="2019-01" db="EMBL/GenBank/DDBJ databases">
        <authorList>
            <person name="Ferrante I. M."/>
        </authorList>
    </citation>
    <scope>NUCLEOTIDE SEQUENCE [LARGE SCALE GENOMIC DNA]</scope>
    <source>
        <strain evidence="3 4">B856</strain>
    </source>
</reference>
<dbReference type="SMART" id="SM00456">
    <property type="entry name" value="WW"/>
    <property type="match status" value="1"/>
</dbReference>
<dbReference type="Proteomes" id="UP000291116">
    <property type="component" value="Unassembled WGS sequence"/>
</dbReference>
<sequence>MTSPWKSALDPRTGRTYYFHETTRETQWRKPICLANDDEMLAIKEKEQKVKDFFGVMEANILSTLSRGLIPGNHTNDQQSSSPIKEGESEGVPGDEHIEDQRNLWKARLNNVNPELVRTISTMDEGILTSVIRRQPSVRNIKLGAFNSELSLDLDDLRLSGHGPSSSPVGDGFDTWCNRGGSRQFEFQTDSLETLEEKAGEANSTNAPRATSELLSYLREPPTDDSTKETQALTKLVSLNKEMINAGKEHIEKTKELISTGKEKLEIITPISSTKKMIHTGKEQLNEFKSVAMGENTKCNGQNQVRNSKSPTRTLRRATCGDIGRMLPRELNFDDSDTEEEKPATPRNEKVARMVKNSSRSAADILHPTVQRRNTCGTMYIKTTMSAPDIDATIKCVCGVYRSHILSSEQENLCVEGMDAFKVFNDYPDNVLETKTYIPSLDEVTTFYRGSKQLAFADI</sequence>
<evidence type="ECO:0000313" key="3">
    <source>
        <dbReference type="EMBL" id="VEU38997.1"/>
    </source>
</evidence>
<evidence type="ECO:0000313" key="4">
    <source>
        <dbReference type="Proteomes" id="UP000291116"/>
    </source>
</evidence>
<feature type="compositionally biased region" description="Polar residues" evidence="1">
    <location>
        <begin position="73"/>
        <end position="83"/>
    </location>
</feature>
<dbReference type="InterPro" id="IPR036020">
    <property type="entry name" value="WW_dom_sf"/>
</dbReference>
<evidence type="ECO:0000259" key="2">
    <source>
        <dbReference type="PROSITE" id="PS50020"/>
    </source>
</evidence>
<dbReference type="InterPro" id="IPR001202">
    <property type="entry name" value="WW_dom"/>
</dbReference>
<dbReference type="EMBL" id="CAACVS010000198">
    <property type="protein sequence ID" value="VEU38997.1"/>
    <property type="molecule type" value="Genomic_DNA"/>
</dbReference>
<organism evidence="3 4">
    <name type="scientific">Pseudo-nitzschia multistriata</name>
    <dbReference type="NCBI Taxonomy" id="183589"/>
    <lineage>
        <taxon>Eukaryota</taxon>
        <taxon>Sar</taxon>
        <taxon>Stramenopiles</taxon>
        <taxon>Ochrophyta</taxon>
        <taxon>Bacillariophyta</taxon>
        <taxon>Bacillariophyceae</taxon>
        <taxon>Bacillariophycidae</taxon>
        <taxon>Bacillariales</taxon>
        <taxon>Bacillariaceae</taxon>
        <taxon>Pseudo-nitzschia</taxon>
    </lineage>
</organism>
<proteinExistence type="predicted"/>
<dbReference type="AlphaFoldDB" id="A0A448ZAA2"/>
<feature type="region of interest" description="Disordered" evidence="1">
    <location>
        <begin position="67"/>
        <end position="96"/>
    </location>
</feature>
<gene>
    <name evidence="3" type="ORF">PSNMU_V1.4_AUG-EV-PASAV3_0058330</name>
</gene>
<accession>A0A448ZAA2</accession>
<dbReference type="CDD" id="cd00201">
    <property type="entry name" value="WW"/>
    <property type="match status" value="1"/>
</dbReference>
<dbReference type="PROSITE" id="PS50020">
    <property type="entry name" value="WW_DOMAIN_2"/>
    <property type="match status" value="1"/>
</dbReference>
<protein>
    <recommendedName>
        <fullName evidence="2">WW domain-containing protein</fullName>
    </recommendedName>
</protein>
<dbReference type="OrthoDB" id="10250320at2759"/>
<dbReference type="SUPFAM" id="SSF51045">
    <property type="entry name" value="WW domain"/>
    <property type="match status" value="1"/>
</dbReference>